<proteinExistence type="predicted"/>
<dbReference type="InterPro" id="IPR032557">
    <property type="entry name" value="DUF4935"/>
</dbReference>
<evidence type="ECO:0000313" key="2">
    <source>
        <dbReference type="EMBL" id="PUE59117.1"/>
    </source>
</evidence>
<evidence type="ECO:0000313" key="3">
    <source>
        <dbReference type="Proteomes" id="UP000251341"/>
    </source>
</evidence>
<dbReference type="EMBL" id="NESP01000001">
    <property type="protein sequence ID" value="PUE59117.1"/>
    <property type="molecule type" value="Genomic_DNA"/>
</dbReference>
<dbReference type="RefSeq" id="WP_104801453.1">
    <property type="nucleotide sequence ID" value="NZ_NESP01000001.1"/>
</dbReference>
<dbReference type="Proteomes" id="UP000251341">
    <property type="component" value="Unassembled WGS sequence"/>
</dbReference>
<comment type="caution">
    <text evidence="2">The sequence shown here is derived from an EMBL/GenBank/DDBJ whole genome shotgun (WGS) entry which is preliminary data.</text>
</comment>
<protein>
    <recommendedName>
        <fullName evidence="1">DUF4935 domain-containing protein</fullName>
    </recommendedName>
</protein>
<dbReference type="Pfam" id="PF16289">
    <property type="entry name" value="PIN_12"/>
    <property type="match status" value="1"/>
</dbReference>
<evidence type="ECO:0000259" key="1">
    <source>
        <dbReference type="Pfam" id="PF16289"/>
    </source>
</evidence>
<organism evidence="2 3">
    <name type="scientific">Limnohabitans curvus</name>
    <dbReference type="NCBI Taxonomy" id="323423"/>
    <lineage>
        <taxon>Bacteria</taxon>
        <taxon>Pseudomonadati</taxon>
        <taxon>Pseudomonadota</taxon>
        <taxon>Betaproteobacteria</taxon>
        <taxon>Burkholderiales</taxon>
        <taxon>Comamonadaceae</taxon>
        <taxon>Limnohabitans</taxon>
    </lineage>
</organism>
<sequence>MPIGLPSAQALLEDKSVGFFSIDTDVLHNHGYKFSAGALRALPLQRPAWLSIQQTEIVEREVHSHRMEPVSKVAKDLNTAIAKLQRLSGVNFNPVSEQIKALDSESVAARNFSREFRAFVASLGGGVLPIAGPDLARQIFDRYFQEAAPFEARKKSEFPDAAALLTLENHAKATQKQGILISRDGGWADFAKHSDWLYCVKSLDEFAALFKSTNPVAAAVTTKVSAELRNTASSLSTLVQAAVENHVAGAYWNADDVWTGFCHRVEAEVDQAHYLAHSVDLTGIGTWLVEHDPSICIIEVRATVQVSVDVNVEFFVYDTIDHDELNFGSLEVTRNHEMEVDVFITLRGDLEHVAVDELDPSIELAGGEYDVEVGEVDPDFGEESYA</sequence>
<name>A0A315G0D2_9BURK</name>
<reference evidence="2 3" key="1">
    <citation type="submission" date="2017-04" db="EMBL/GenBank/DDBJ databases">
        <title>Unexpected and diverse lifestyles within the genus Limnohabitans.</title>
        <authorList>
            <person name="Kasalicky V."/>
            <person name="Mehrshad M."/>
            <person name="Andrei S.-A."/>
            <person name="Salcher M."/>
            <person name="Kratochvilova H."/>
            <person name="Simek K."/>
            <person name="Ghai R."/>
        </authorList>
    </citation>
    <scope>NUCLEOTIDE SEQUENCE [LARGE SCALE GENOMIC DNA]</scope>
    <source>
        <strain evidence="2 3">MWH-C5</strain>
    </source>
</reference>
<dbReference type="AlphaFoldDB" id="A0A315G0D2"/>
<accession>A0A315G0D2</accession>
<gene>
    <name evidence="2" type="ORF">B9Z44_05740</name>
</gene>
<keyword evidence="3" id="KW-1185">Reference proteome</keyword>
<feature type="domain" description="DUF4935" evidence="1">
    <location>
        <begin position="22"/>
        <end position="187"/>
    </location>
</feature>